<dbReference type="KEGG" id="aluc:AKAW2_40337S"/>
<dbReference type="InterPro" id="IPR029058">
    <property type="entry name" value="AB_hydrolase_fold"/>
</dbReference>
<dbReference type="PANTHER" id="PTHR42776:SF13">
    <property type="entry name" value="DIPEPTIDYL-PEPTIDASE 5"/>
    <property type="match status" value="1"/>
</dbReference>
<dbReference type="SUPFAM" id="SSF82171">
    <property type="entry name" value="DPP6 N-terminal domain-like"/>
    <property type="match status" value="1"/>
</dbReference>
<evidence type="ECO:0000256" key="3">
    <source>
        <dbReference type="ARBA" id="ARBA00022801"/>
    </source>
</evidence>
<evidence type="ECO:0000313" key="9">
    <source>
        <dbReference type="Proteomes" id="UP000075230"/>
    </source>
</evidence>
<dbReference type="Gene3D" id="3.40.50.1820">
    <property type="entry name" value="alpha/beta hydrolase"/>
    <property type="match status" value="1"/>
</dbReference>
<proteinExistence type="inferred from homology"/>
<name>A0A146F464_ASPKA</name>
<evidence type="ECO:0000313" key="7">
    <source>
        <dbReference type="EMBL" id="BCR98654.1"/>
    </source>
</evidence>
<reference evidence="8 9" key="1">
    <citation type="journal article" date="2016" name="DNA Res.">
        <title>Genome sequence of Aspergillus luchuensis NBRC 4314.</title>
        <authorList>
            <person name="Yamada O."/>
            <person name="Machida M."/>
            <person name="Hosoyama A."/>
            <person name="Goto M."/>
            <person name="Takahashi T."/>
            <person name="Futagami T."/>
            <person name="Yamagata Y."/>
            <person name="Takeuchi M."/>
            <person name="Kobayashi T."/>
            <person name="Koike H."/>
            <person name="Abe K."/>
            <person name="Asai K."/>
            <person name="Arita M."/>
            <person name="Fujita N."/>
            <person name="Fukuda K."/>
            <person name="Higa K."/>
            <person name="Horikawa H."/>
            <person name="Ishikawa T."/>
            <person name="Jinno K."/>
            <person name="Kato Y."/>
            <person name="Kirimura K."/>
            <person name="Mizutani O."/>
            <person name="Nakasone K."/>
            <person name="Sano M."/>
            <person name="Shiraishi Y."/>
            <person name="Tsukahara M."/>
            <person name="Gomi K."/>
        </authorList>
    </citation>
    <scope>NUCLEOTIDE SEQUENCE [LARGE SCALE GENOMIC DNA]</scope>
    <source>
        <strain evidence="8 9">RIB 2604</strain>
    </source>
</reference>
<reference evidence="9" key="2">
    <citation type="submission" date="2016-02" db="EMBL/GenBank/DDBJ databases">
        <title>Genome sequencing of Aspergillus luchuensis NBRC 4314.</title>
        <authorList>
            <person name="Yamada O."/>
        </authorList>
    </citation>
    <scope>NUCLEOTIDE SEQUENCE [LARGE SCALE GENOMIC DNA]</scope>
    <source>
        <strain evidence="9">RIB 2604</strain>
    </source>
</reference>
<dbReference type="GO" id="GO:0006508">
    <property type="term" value="P:proteolysis"/>
    <property type="evidence" value="ECO:0007669"/>
    <property type="project" value="InterPro"/>
</dbReference>
<dbReference type="EMBL" id="AP024428">
    <property type="protein sequence ID" value="BCR98654.1"/>
    <property type="molecule type" value="Genomic_DNA"/>
</dbReference>
<dbReference type="Proteomes" id="UP000075230">
    <property type="component" value="Unassembled WGS sequence"/>
</dbReference>
<dbReference type="GO" id="GO:0004252">
    <property type="term" value="F:serine-type endopeptidase activity"/>
    <property type="evidence" value="ECO:0007669"/>
    <property type="project" value="TreeGrafter"/>
</dbReference>
<evidence type="ECO:0000259" key="6">
    <source>
        <dbReference type="Pfam" id="PF00326"/>
    </source>
</evidence>
<dbReference type="PANTHER" id="PTHR42776">
    <property type="entry name" value="SERINE PEPTIDASE S9 FAMILY MEMBER"/>
    <property type="match status" value="1"/>
</dbReference>
<gene>
    <name evidence="7" type="ORF">AKAW2_40337S</name>
    <name evidence="8" type="ORF">RIB2604_00803750</name>
</gene>
<dbReference type="VEuPathDB" id="FungiDB:ASPFODRAFT_51347"/>
<evidence type="ECO:0000256" key="1">
    <source>
        <dbReference type="ARBA" id="ARBA00010040"/>
    </source>
</evidence>
<dbReference type="EMBL" id="BCWF01000008">
    <property type="protein sequence ID" value="GAT20895.1"/>
    <property type="molecule type" value="Genomic_DNA"/>
</dbReference>
<evidence type="ECO:0000313" key="10">
    <source>
        <dbReference type="Proteomes" id="UP000661280"/>
    </source>
</evidence>
<organism evidence="8 9">
    <name type="scientific">Aspergillus kawachii</name>
    <name type="common">White koji mold</name>
    <name type="synonym">Aspergillus awamori var. kawachi</name>
    <dbReference type="NCBI Taxonomy" id="1069201"/>
    <lineage>
        <taxon>Eukaryota</taxon>
        <taxon>Fungi</taxon>
        <taxon>Dikarya</taxon>
        <taxon>Ascomycota</taxon>
        <taxon>Pezizomycotina</taxon>
        <taxon>Eurotiomycetes</taxon>
        <taxon>Eurotiomycetidae</taxon>
        <taxon>Eurotiales</taxon>
        <taxon>Aspergillaceae</taxon>
        <taxon>Aspergillus</taxon>
        <taxon>Aspergillus subgen. Circumdati</taxon>
    </lineage>
</organism>
<dbReference type="AlphaFoldDB" id="A0A146F464"/>
<reference evidence="7" key="3">
    <citation type="submission" date="2021-01" db="EMBL/GenBank/DDBJ databases">
        <authorList>
            <consortium name="Aspergillus luchuensis mut. kawachii IFO 4304 genome sequencing consortium"/>
            <person name="Kazuki M."/>
            <person name="Futagami T."/>
        </authorList>
    </citation>
    <scope>NUCLEOTIDE SEQUENCE</scope>
    <source>
        <strain evidence="7">IFO 4308</strain>
    </source>
</reference>
<protein>
    <recommendedName>
        <fullName evidence="4">Dipeptidyl-peptidase V</fullName>
    </recommendedName>
</protein>
<dbReference type="GeneID" id="64959976"/>
<comment type="similarity">
    <text evidence="1">Belongs to the peptidase S9C family.</text>
</comment>
<reference evidence="7" key="4">
    <citation type="submission" date="2021-02" db="EMBL/GenBank/DDBJ databases">
        <title>Aspergillus luchuensis mut. kawachii IFO 4304 genome sequence.</title>
        <authorList>
            <person name="Mori K."/>
            <person name="Kadooka C."/>
            <person name="Goto M."/>
            <person name="Futagami T."/>
        </authorList>
    </citation>
    <scope>NUCLEOTIDE SEQUENCE</scope>
    <source>
        <strain evidence="7">IFO 4308</strain>
    </source>
</reference>
<keyword evidence="2" id="KW-0732">Signal</keyword>
<feature type="region of interest" description="Disordered" evidence="5">
    <location>
        <begin position="1"/>
        <end position="27"/>
    </location>
</feature>
<sequence>MSKHSKHSKFSPELLITAPRPSSAVPNDEGKVAIYTVSTYDLDTHADFSEVKLLNLETGESTRYTNDPKESSFRWLSGSSLLWQREGKNNTELWIGDAYHNTRPYLAGTIDAKPGNLKTKSLDNGDIALVFTAPADAEQNLYNILKADKTHTTAREWTHSRPKRWDSYVDQYRSVIWYTVLKLDLDSKQWQLSTKGPVNALRGTGLVVPLYSNSQSSPDFDISSYGIVFATADPVDIEWRRSQSCLYFIPLSTFEETDLPALKKIKVPDHADIAAAPRFAPRDPVIAFLVDQDSEEWSQKSIVLLNTETLSIVLILRTVSSFGQSQNWDVFPDDILWANDGASLYLIADHQAKTRVFLVVLPTTTVQDRAQSVEPVALEIPGSVSSLYQLGRSSSENRLLATSSSFIDQGLFTIVTPPVYNDPASQSSRVIYSSSSHGAYFGISDKQVESITFPGGPDGKTPVQCWIVKPSRYDATSVEKHPLFIFMHGGPNSASKDAWTWRWNAVLLAEQGYIVAIPNFTGSDSFGAEFARAVALQWGGHPYHDVERCFNWIEQNLSTKCDVDRAVAAGGSYGGYLALFLAGQPLAKRLRALVSHDGIFDVVSELLSDDLGQVQELTRSFGSPYFSNAPDAGRDEPSVKEIWRRYNPAEYLSNWSTPLLLIHSDRDFRCPITAASAAYTVCRMKGIDTRYLNFPDENHFVLGRENSLVWYQNVIGWCNKYVGMEDGLALQPARNEPQWLGRREEGRVLDVDV</sequence>
<dbReference type="RefSeq" id="XP_041542417.1">
    <property type="nucleotide sequence ID" value="XM_041688653.1"/>
</dbReference>
<evidence type="ECO:0000256" key="4">
    <source>
        <dbReference type="ARBA" id="ARBA00032829"/>
    </source>
</evidence>
<dbReference type="InterPro" id="IPR001375">
    <property type="entry name" value="Peptidase_S9_cat"/>
</dbReference>
<dbReference type="Proteomes" id="UP000661280">
    <property type="component" value="Chromosome 4"/>
</dbReference>
<evidence type="ECO:0000256" key="2">
    <source>
        <dbReference type="ARBA" id="ARBA00022729"/>
    </source>
</evidence>
<evidence type="ECO:0000313" key="8">
    <source>
        <dbReference type="EMBL" id="GAT20895.1"/>
    </source>
</evidence>
<dbReference type="Pfam" id="PF00326">
    <property type="entry name" value="Peptidase_S9"/>
    <property type="match status" value="1"/>
</dbReference>
<dbReference type="OrthoDB" id="416344at2759"/>
<evidence type="ECO:0000256" key="5">
    <source>
        <dbReference type="SAM" id="MobiDB-lite"/>
    </source>
</evidence>
<dbReference type="SUPFAM" id="SSF53474">
    <property type="entry name" value="alpha/beta-Hydrolases"/>
    <property type="match status" value="1"/>
</dbReference>
<accession>A0A146F464</accession>
<keyword evidence="3" id="KW-0378">Hydrolase</keyword>
<feature type="domain" description="Peptidase S9 prolyl oligopeptidase catalytic" evidence="6">
    <location>
        <begin position="499"/>
        <end position="724"/>
    </location>
</feature>
<keyword evidence="10" id="KW-1185">Reference proteome</keyword>